<dbReference type="AlphaFoldDB" id="Q74Z09"/>
<dbReference type="SUPFAM" id="SSF48452">
    <property type="entry name" value="TPR-like"/>
    <property type="match status" value="4"/>
</dbReference>
<evidence type="ECO:0000313" key="5">
    <source>
        <dbReference type="EMBL" id="AAS54888.1"/>
    </source>
</evidence>
<dbReference type="FunCoup" id="Q74Z09">
    <property type="interactions" value="1047"/>
</dbReference>
<feature type="compositionally biased region" description="Low complexity" evidence="4">
    <location>
        <begin position="1042"/>
        <end position="1057"/>
    </location>
</feature>
<accession>Q74Z09</accession>
<dbReference type="OrthoDB" id="343875at2759"/>
<dbReference type="GeneID" id="4623368"/>
<dbReference type="InParanoid" id="Q74Z09"/>
<feature type="compositionally biased region" description="Basic and acidic residues" evidence="4">
    <location>
        <begin position="913"/>
        <end position="937"/>
    </location>
</feature>
<dbReference type="OMA" id="EHWLTIA"/>
<evidence type="ECO:0000256" key="1">
    <source>
        <dbReference type="ARBA" id="ARBA00022737"/>
    </source>
</evidence>
<feature type="region of interest" description="Disordered" evidence="4">
    <location>
        <begin position="956"/>
        <end position="1057"/>
    </location>
</feature>
<proteinExistence type="predicted"/>
<evidence type="ECO:0000313" key="6">
    <source>
        <dbReference type="Proteomes" id="UP000000591"/>
    </source>
</evidence>
<dbReference type="Gene3D" id="1.25.40.10">
    <property type="entry name" value="Tetratricopeptide repeat domain"/>
    <property type="match status" value="4"/>
</dbReference>
<feature type="region of interest" description="Disordered" evidence="4">
    <location>
        <begin position="912"/>
        <end position="937"/>
    </location>
</feature>
<reference evidence="5 6" key="1">
    <citation type="journal article" date="2004" name="Science">
        <title>The Ashbya gossypii genome as a tool for mapping the ancient Saccharomyces cerevisiae genome.</title>
        <authorList>
            <person name="Dietrich F.S."/>
            <person name="Voegeli S."/>
            <person name="Brachat S."/>
            <person name="Lerch A."/>
            <person name="Gates K."/>
            <person name="Steiner S."/>
            <person name="Mohr C."/>
            <person name="Pohlmann R."/>
            <person name="Luedi P."/>
            <person name="Choi S."/>
            <person name="Wing R.A."/>
            <person name="Flavier A."/>
            <person name="Gaffney T.D."/>
            <person name="Philippsen P."/>
        </authorList>
    </citation>
    <scope>NUCLEOTIDE SEQUENCE [LARGE SCALE GENOMIC DNA]</scope>
    <source>
        <strain evidence="6">ATCC 10895 / CBS 109.51 / FGSC 9923 / NRRL Y-1056</strain>
    </source>
</reference>
<organism evidence="5 6">
    <name type="scientific">Eremothecium gossypii (strain ATCC 10895 / CBS 109.51 / FGSC 9923 / NRRL Y-1056)</name>
    <name type="common">Yeast</name>
    <name type="synonym">Ashbya gossypii</name>
    <dbReference type="NCBI Taxonomy" id="284811"/>
    <lineage>
        <taxon>Eukaryota</taxon>
        <taxon>Fungi</taxon>
        <taxon>Dikarya</taxon>
        <taxon>Ascomycota</taxon>
        <taxon>Saccharomycotina</taxon>
        <taxon>Saccharomycetes</taxon>
        <taxon>Saccharomycetales</taxon>
        <taxon>Saccharomycetaceae</taxon>
        <taxon>Eremothecium</taxon>
    </lineage>
</organism>
<keyword evidence="1" id="KW-0677">Repeat</keyword>
<dbReference type="InterPro" id="IPR011990">
    <property type="entry name" value="TPR-like_helical_dom_sf"/>
</dbReference>
<keyword evidence="6" id="KW-1185">Reference proteome</keyword>
<dbReference type="GO" id="GO:0000993">
    <property type="term" value="F:RNA polymerase II complex binding"/>
    <property type="evidence" value="ECO:0000318"/>
    <property type="project" value="GO_Central"/>
</dbReference>
<keyword evidence="2 3" id="KW-0802">TPR repeat</keyword>
<name>Q74Z09_EREGS</name>
<dbReference type="PANTHER" id="PTHR14027:SF2">
    <property type="entry name" value="RNA POLYMERASE-ASSOCIATED PROTEIN CTR9 HOMOLOG"/>
    <property type="match status" value="1"/>
</dbReference>
<dbReference type="PANTHER" id="PTHR14027">
    <property type="entry name" value="RNA POLYMERASE-ASSOCIATED PROTEIN CTR9"/>
    <property type="match status" value="1"/>
</dbReference>
<dbReference type="GO" id="GO:0006368">
    <property type="term" value="P:transcription elongation by RNA polymerase II"/>
    <property type="evidence" value="ECO:0000318"/>
    <property type="project" value="GO_Central"/>
</dbReference>
<protein>
    <submittedName>
        <fullName evidence="5">AGR398Wp</fullName>
    </submittedName>
</protein>
<evidence type="ECO:0000256" key="3">
    <source>
        <dbReference type="PROSITE-ProRule" id="PRU00339"/>
    </source>
</evidence>
<dbReference type="Pfam" id="PF13432">
    <property type="entry name" value="TPR_16"/>
    <property type="match status" value="2"/>
</dbReference>
<dbReference type="GO" id="GO:0006355">
    <property type="term" value="P:regulation of DNA-templated transcription"/>
    <property type="evidence" value="ECO:0007669"/>
    <property type="project" value="InterPro"/>
</dbReference>
<sequence>MGSVEYSKARFPTSLDIPLRDSEEVVSIDLENDLPDDPADLKTLLVEESSDKEHWLTIAAAYCNHEMVDAGIKLIEMGLEVFHGTQSAPLYSFLTWAYLKQAKRQRLDASVREQHLMQAEQNLKNAIEFDPSWVGNMLATVDLYYQRDLYDKALETADIFIKKTQDDERRQGKVVRSNVLFLLMRAKLLYQKKNYAAALRLFQELLVLDPTLQPDPRIGIGMCFWQLRDTYMAVKAWERALQMNKNNRAASILVMLGKFRSALTDSENDERFAEQFTDVLKDLNNLYLDDKENPVLLALLQTYCYLVGDYEKVISLYQEISNWGYLVGTSVLSESAFWCGRAYYARQDYRKAFSLFQEALRKNEDNLLAKFGLGQTQIQNNLVEESILTFENIYKTQEGIQELNYILGLLYSAKCFDDGFSKLAAKEKASLVEKSISFLEKYIKLTTVKKNQLVALKAYLVLSELYELQTRYKDSLECLTKAVDQWNAANTERIPVEISNNLGCFHFINGDIGLAKKYFQDASDSIVTAEDAKTIGTTVKYNIARAVESEEPETSETMYQEILSAHAGYVQARIRTIFLKYMKTKTDLYAEELDQLLKQNESDLEVRSFYSWYIKNVAVEKTDSKGENKEIKHNRETLTKYDSHDLYALISLANMYVSIAKETKKSANPKEQDKSRQSFLKAVQLFQKVLQIDPLNIFAAQGLAIIFAESKRFGQSLDILRKVRDSLDNEDVHMNLAHCLLEMKDFVKAIENYEITITRFENIENKSTLLNLLGFAWYSRGLKEKSLDCFLKALQYTKEALALEQEKPESRLTSGFMFNVAFVEFQVAEVLRRSQPKERTLAQLEASVSGLQEAVSLLKQLASQQGSVGAGDELQQRIQLGEGTMNNALERCIKEQKEYEQERDNKLATAKKIMKEEEEKERERQSALEEEERIKRERQAEEFRRLQEEAQRLIEERASLDDLIDDSNQPPSDDDDDAHDDEKPRKKKRAKRAKRAGEPDADADATPPKKRRARARKPAVSDPEDSAPEDPKPSRGKKSAISEEFVASSDESSSPES</sequence>
<reference evidence="6" key="2">
    <citation type="journal article" date="2013" name="G3 (Bethesda)">
        <title>Genomes of Ashbya fungi isolated from insects reveal four mating-type loci, numerous translocations, lack of transposons, and distinct gene duplications.</title>
        <authorList>
            <person name="Dietrich F.S."/>
            <person name="Voegeli S."/>
            <person name="Kuo S."/>
            <person name="Philippsen P."/>
        </authorList>
    </citation>
    <scope>GENOME REANNOTATION</scope>
    <source>
        <strain evidence="6">ATCC 10895 / CBS 109.51 / FGSC 9923 / NRRL Y-1056</strain>
    </source>
</reference>
<dbReference type="eggNOG" id="KOG2002">
    <property type="taxonomic scope" value="Eukaryota"/>
</dbReference>
<dbReference type="EMBL" id="AE016820">
    <property type="protein sequence ID" value="AAS54888.1"/>
    <property type="molecule type" value="Genomic_DNA"/>
</dbReference>
<feature type="repeat" description="TPR" evidence="3">
    <location>
        <begin position="333"/>
        <end position="366"/>
    </location>
</feature>
<dbReference type="PROSITE" id="PS50005">
    <property type="entry name" value="TPR"/>
    <property type="match status" value="1"/>
</dbReference>
<dbReference type="GO" id="GO:0016593">
    <property type="term" value="C:Cdc73/Paf1 complex"/>
    <property type="evidence" value="ECO:0000318"/>
    <property type="project" value="GO_Central"/>
</dbReference>
<dbReference type="KEGG" id="ago:AGOS_AGR398W"/>
<dbReference type="HOGENOM" id="CLU_003008_0_1_1"/>
<feature type="compositionally biased region" description="Basic residues" evidence="4">
    <location>
        <begin position="1008"/>
        <end position="1017"/>
    </location>
</feature>
<dbReference type="STRING" id="284811.Q74Z09"/>
<evidence type="ECO:0000256" key="4">
    <source>
        <dbReference type="SAM" id="MobiDB-lite"/>
    </source>
</evidence>
<dbReference type="InterPro" id="IPR019734">
    <property type="entry name" value="TPR_rpt"/>
</dbReference>
<evidence type="ECO:0000256" key="2">
    <source>
        <dbReference type="ARBA" id="ARBA00022803"/>
    </source>
</evidence>
<dbReference type="InterPro" id="IPR031101">
    <property type="entry name" value="Ctr9"/>
</dbReference>
<dbReference type="SMART" id="SM00028">
    <property type="entry name" value="TPR"/>
    <property type="match status" value="7"/>
</dbReference>
<dbReference type="RefSeq" id="NP_987064.1">
    <property type="nucleotide sequence ID" value="NM_212126.1"/>
</dbReference>
<gene>
    <name evidence="5" type="ORF">AGOS_AGR398W</name>
</gene>
<dbReference type="Proteomes" id="UP000000591">
    <property type="component" value="Chromosome VII"/>
</dbReference>
<feature type="compositionally biased region" description="Basic residues" evidence="4">
    <location>
        <begin position="985"/>
        <end position="994"/>
    </location>
</feature>